<dbReference type="OrthoDB" id="1243994at2"/>
<name>A0A511YMJ1_9FLAO</name>
<dbReference type="RefSeq" id="WP_146941332.1">
    <property type="nucleotide sequence ID" value="NZ_BJYJ01000010.1"/>
</dbReference>
<keyword evidence="2" id="KW-1185">Reference proteome</keyword>
<reference evidence="1 2" key="1">
    <citation type="submission" date="2019-07" db="EMBL/GenBank/DDBJ databases">
        <title>Whole genome shotgun sequence of Chryseobacterium hagamense NBRC 105253.</title>
        <authorList>
            <person name="Hosoyama A."/>
            <person name="Uohara A."/>
            <person name="Ohji S."/>
            <person name="Ichikawa N."/>
        </authorList>
    </citation>
    <scope>NUCLEOTIDE SEQUENCE [LARGE SCALE GENOMIC DNA]</scope>
    <source>
        <strain evidence="1 2">NBRC 105253</strain>
    </source>
</reference>
<protein>
    <submittedName>
        <fullName evidence="1">Uncharacterized protein</fullName>
    </submittedName>
</protein>
<dbReference type="EMBL" id="BJYJ01000010">
    <property type="protein sequence ID" value="GEN76399.1"/>
    <property type="molecule type" value="Genomic_DNA"/>
</dbReference>
<gene>
    <name evidence="1" type="ORF">CHA01nite_21390</name>
</gene>
<sequence>MRKIQLTLCLTLFAIFSYCQLPENLQKYYISIDKAEYALVTGNKKTASDNYYQAFNEKESPFFEDIYNSFLTNAELQNDERAKQDYQKLKCLQYDFSEIRAFVFFEKFQERNKSFMEQVDCTKSKFNYKLRRTLDSLAQWDQMYRNRDNLQNLNIEQRKIFLKNDSVNAIALKKIIEKYGVPNEYLIGMNNSSLSAHFKYQAIIIHQQKMGKYKNVDFEPLLYKAVQEGKMRNKDFAALMEFAFVRKEYNYFPLIMLNDGCCLINKSIYPEYRDQQKKQEIQTAEKKRSEIGLTSLSRNVLYKLYNDENPKYKLEPFYKAILSLSREEENNLRKKSIKINFEDYFRQYDDKNYNRK</sequence>
<proteinExistence type="predicted"/>
<dbReference type="AlphaFoldDB" id="A0A511YMJ1"/>
<evidence type="ECO:0000313" key="1">
    <source>
        <dbReference type="EMBL" id="GEN76399.1"/>
    </source>
</evidence>
<organism evidence="1 2">
    <name type="scientific">Chryseobacterium hagamense</name>
    <dbReference type="NCBI Taxonomy" id="395935"/>
    <lineage>
        <taxon>Bacteria</taxon>
        <taxon>Pseudomonadati</taxon>
        <taxon>Bacteroidota</taxon>
        <taxon>Flavobacteriia</taxon>
        <taxon>Flavobacteriales</taxon>
        <taxon>Weeksellaceae</taxon>
        <taxon>Chryseobacterium group</taxon>
        <taxon>Chryseobacterium</taxon>
    </lineage>
</organism>
<comment type="caution">
    <text evidence="1">The sequence shown here is derived from an EMBL/GenBank/DDBJ whole genome shotgun (WGS) entry which is preliminary data.</text>
</comment>
<dbReference type="Proteomes" id="UP000321863">
    <property type="component" value="Unassembled WGS sequence"/>
</dbReference>
<evidence type="ECO:0000313" key="2">
    <source>
        <dbReference type="Proteomes" id="UP000321863"/>
    </source>
</evidence>
<accession>A0A511YMJ1</accession>